<feature type="region of interest" description="Disordered" evidence="1">
    <location>
        <begin position="1"/>
        <end position="32"/>
    </location>
</feature>
<reference evidence="3" key="1">
    <citation type="submission" date="2008-10" db="EMBL/GenBank/DDBJ databases">
        <authorList>
            <person name="Molnar K."/>
        </authorList>
    </citation>
    <scope>NUCLEOTIDE SEQUENCE [LARGE SCALE GENOMIC DNA]</scope>
    <source>
        <strain evidence="3">NRRL 15998</strain>
    </source>
</reference>
<sequence length="237" mass="24890">MGRVVEGSFQGRKDAGQHVTETVDHPHPVGNQVRAVGGQQREIGGQLGGHADGGEVPAVPGGLGDDVGVTGVGLRLAAVGAGHAVDRAAGHVDGLLPMGYEQGQQQGGGRAGDVHRPVDLVAQLQDLAERGQDRRLVVGDLLRPQGRAGLVDHRRPVVALTRVDAGPDPGPSLAHLPLLVPYGMPSARGTPRCHLRNQRPKRTSQSAARAPRRAGRPLLWSHNWQATISHIRPSRAA</sequence>
<dbReference type="Proteomes" id="UP000003986">
    <property type="component" value="Unassembled WGS sequence"/>
</dbReference>
<feature type="region of interest" description="Disordered" evidence="1">
    <location>
        <begin position="191"/>
        <end position="215"/>
    </location>
</feature>
<proteinExistence type="predicted"/>
<reference evidence="3" key="2">
    <citation type="submission" date="2008-12" db="EMBL/GenBank/DDBJ databases">
        <title>Annotation of Streptomyces roseosporus strain NRRL 15998.</title>
        <authorList>
            <consortium name="The Broad Institute Genome Sequencing Platform"/>
            <consortium name="Broad Institute Microbial Sequencing Center"/>
            <person name="Fischbach M."/>
            <person name="Ward D."/>
            <person name="Young S."/>
            <person name="Kodira C.D."/>
            <person name="Zeng Q."/>
            <person name="Koehrsen M."/>
            <person name="Godfrey P."/>
            <person name="Alvarado L."/>
            <person name="Berlin A.M."/>
            <person name="Borenstein D."/>
            <person name="Chen Z."/>
            <person name="Engels R."/>
            <person name="Freedman E."/>
            <person name="Gellesch M."/>
            <person name="Goldberg J."/>
            <person name="Griggs A."/>
            <person name="Gujja S."/>
            <person name="Heiman D.I."/>
            <person name="Hepburn T.A."/>
            <person name="Howarth C."/>
            <person name="Jen D."/>
            <person name="Larson L."/>
            <person name="Lewis B."/>
            <person name="Mehta T."/>
            <person name="Park D."/>
            <person name="Pearson M."/>
            <person name="Roberts A."/>
            <person name="Saif S."/>
            <person name="Shea T.D."/>
            <person name="Shenoy N."/>
            <person name="Sisk P."/>
            <person name="Stolte C."/>
            <person name="Sykes S.N."/>
            <person name="Walk T."/>
            <person name="White J."/>
            <person name="Yandava C."/>
            <person name="Straight P."/>
            <person name="Clardy J."/>
            <person name="Hung D."/>
            <person name="Kolter R."/>
            <person name="Mekalanos J."/>
            <person name="Walker S."/>
            <person name="Walsh C.T."/>
            <person name="Wieland B.L.C."/>
            <person name="Ilzarbe M."/>
            <person name="Galagan J."/>
            <person name="Nusbaum C."/>
            <person name="Birren B."/>
        </authorList>
    </citation>
    <scope>NUCLEOTIDE SEQUENCE [LARGE SCALE GENOMIC DNA]</scope>
    <source>
        <strain evidence="3">NRRL 15998</strain>
    </source>
</reference>
<dbReference type="AlphaFoldDB" id="D6AP36"/>
<dbReference type="EMBL" id="DS999644">
    <property type="protein sequence ID" value="EFE73552.2"/>
    <property type="molecule type" value="Genomic_DNA"/>
</dbReference>
<feature type="compositionally biased region" description="Basic residues" evidence="1">
    <location>
        <begin position="191"/>
        <end position="202"/>
    </location>
</feature>
<evidence type="ECO:0000313" key="2">
    <source>
        <dbReference type="EMBL" id="EFE73552.2"/>
    </source>
</evidence>
<gene>
    <name evidence="2" type="ORF">SSGG_00918</name>
</gene>
<evidence type="ECO:0000313" key="3">
    <source>
        <dbReference type="Proteomes" id="UP000003986"/>
    </source>
</evidence>
<name>D6AP36_STRFL</name>
<evidence type="ECO:0000256" key="1">
    <source>
        <dbReference type="SAM" id="MobiDB-lite"/>
    </source>
</evidence>
<protein>
    <submittedName>
        <fullName evidence="2">Uncharacterized protein</fullName>
    </submittedName>
</protein>
<accession>D6AP36</accession>
<organism evidence="2 3">
    <name type="scientific">Streptomyces filamentosus NRRL 15998</name>
    <dbReference type="NCBI Taxonomy" id="457431"/>
    <lineage>
        <taxon>Bacteria</taxon>
        <taxon>Bacillati</taxon>
        <taxon>Actinomycetota</taxon>
        <taxon>Actinomycetes</taxon>
        <taxon>Kitasatosporales</taxon>
        <taxon>Streptomycetaceae</taxon>
        <taxon>Streptomyces</taxon>
    </lineage>
</organism>
<feature type="compositionally biased region" description="Basic and acidic residues" evidence="1">
    <location>
        <begin position="11"/>
        <end position="27"/>
    </location>
</feature>